<dbReference type="Gene3D" id="3.90.180.10">
    <property type="entry name" value="Medium-chain alcohol dehydrogenases, catalytic domain"/>
    <property type="match status" value="1"/>
</dbReference>
<protein>
    <recommendedName>
        <fullName evidence="6">Alcohol dehydrogenase-like N-terminal domain-containing protein</fullName>
    </recommendedName>
</protein>
<dbReference type="GO" id="GO:0005737">
    <property type="term" value="C:cytoplasm"/>
    <property type="evidence" value="ECO:0007669"/>
    <property type="project" value="TreeGrafter"/>
</dbReference>
<comment type="caution">
    <text evidence="7">The sequence shown here is derived from an EMBL/GenBank/DDBJ whole genome shotgun (WGS) entry which is preliminary data.</text>
</comment>
<dbReference type="EMBL" id="CALLCH030000008">
    <property type="protein sequence ID" value="CAI4213518.1"/>
    <property type="molecule type" value="Genomic_DNA"/>
</dbReference>
<comment type="cofactor">
    <cofactor evidence="1">
        <name>Zn(2+)</name>
        <dbReference type="ChEBI" id="CHEBI:29105"/>
    </cofactor>
</comment>
<evidence type="ECO:0000256" key="1">
    <source>
        <dbReference type="ARBA" id="ARBA00001947"/>
    </source>
</evidence>
<keyword evidence="8" id="KW-1185">Reference proteome</keyword>
<dbReference type="InterPro" id="IPR036291">
    <property type="entry name" value="NAD(P)-bd_dom_sf"/>
</dbReference>
<dbReference type="AlphaFoldDB" id="A0A9P1GZ28"/>
<evidence type="ECO:0000256" key="3">
    <source>
        <dbReference type="ARBA" id="ARBA00022723"/>
    </source>
</evidence>
<dbReference type="PROSITE" id="PS00059">
    <property type="entry name" value="ADH_ZINC"/>
    <property type="match status" value="1"/>
</dbReference>
<feature type="domain" description="Alcohol dehydrogenase-like N-terminal" evidence="6">
    <location>
        <begin position="26"/>
        <end position="137"/>
    </location>
</feature>
<evidence type="ECO:0000259" key="6">
    <source>
        <dbReference type="Pfam" id="PF08240"/>
    </source>
</evidence>
<comment type="similarity">
    <text evidence="2">Belongs to the zinc-containing alcohol dehydrogenase family.</text>
</comment>
<dbReference type="Proteomes" id="UP000838763">
    <property type="component" value="Unassembled WGS sequence"/>
</dbReference>
<dbReference type="PANTHER" id="PTHR42940:SF8">
    <property type="entry name" value="VACUOLAR PROTEIN SORTING-ASSOCIATED PROTEIN 11"/>
    <property type="match status" value="1"/>
</dbReference>
<accession>A0A9P1GZ28</accession>
<keyword evidence="5" id="KW-0560">Oxidoreductase</keyword>
<name>A0A9P1GZ28_9PEZI</name>
<dbReference type="SUPFAM" id="SSF50129">
    <property type="entry name" value="GroES-like"/>
    <property type="match status" value="1"/>
</dbReference>
<keyword evidence="4" id="KW-0862">Zinc</keyword>
<dbReference type="InterPro" id="IPR013154">
    <property type="entry name" value="ADH-like_N"/>
</dbReference>
<organism evidence="7 8">
    <name type="scientific">Parascedosporium putredinis</name>
    <dbReference type="NCBI Taxonomy" id="1442378"/>
    <lineage>
        <taxon>Eukaryota</taxon>
        <taxon>Fungi</taxon>
        <taxon>Dikarya</taxon>
        <taxon>Ascomycota</taxon>
        <taxon>Pezizomycotina</taxon>
        <taxon>Sordariomycetes</taxon>
        <taxon>Hypocreomycetidae</taxon>
        <taxon>Microascales</taxon>
        <taxon>Microascaceae</taxon>
        <taxon>Parascedosporium</taxon>
    </lineage>
</organism>
<gene>
    <name evidence="7" type="ORF">PPNO1_LOCUS3266</name>
</gene>
<evidence type="ECO:0000313" key="8">
    <source>
        <dbReference type="Proteomes" id="UP000838763"/>
    </source>
</evidence>
<proteinExistence type="inferred from homology"/>
<dbReference type="GO" id="GO:0008270">
    <property type="term" value="F:zinc ion binding"/>
    <property type="evidence" value="ECO:0007669"/>
    <property type="project" value="InterPro"/>
</dbReference>
<evidence type="ECO:0000256" key="4">
    <source>
        <dbReference type="ARBA" id="ARBA00022833"/>
    </source>
</evidence>
<dbReference type="SUPFAM" id="SSF51735">
    <property type="entry name" value="NAD(P)-binding Rossmann-fold domains"/>
    <property type="match status" value="1"/>
</dbReference>
<dbReference type="InterPro" id="IPR002328">
    <property type="entry name" value="ADH_Zn_CS"/>
</dbReference>
<dbReference type="InterPro" id="IPR011032">
    <property type="entry name" value="GroES-like_sf"/>
</dbReference>
<dbReference type="OrthoDB" id="1879366at2759"/>
<dbReference type="GO" id="GO:0004022">
    <property type="term" value="F:alcohol dehydrogenase (NAD+) activity"/>
    <property type="evidence" value="ECO:0007669"/>
    <property type="project" value="TreeGrafter"/>
</dbReference>
<evidence type="ECO:0000313" key="7">
    <source>
        <dbReference type="EMBL" id="CAI4213518.1"/>
    </source>
</evidence>
<reference evidence="7" key="1">
    <citation type="submission" date="2022-11" db="EMBL/GenBank/DDBJ databases">
        <authorList>
            <person name="Scott C."/>
            <person name="Bruce N."/>
        </authorList>
    </citation>
    <scope>NUCLEOTIDE SEQUENCE</scope>
</reference>
<keyword evidence="3" id="KW-0479">Metal-binding</keyword>
<sequence>MERDCRRSEGSFNFEIRSVPIPEPKPWEVLIKLTVTGVCGTDVSLAAGYVGPTCDILGHEGVGHIVALGSGVDPSIVKAGDRIGVSWVRDACGSCPCCREPGGETRCLEQLNSGRKLDGTFAEYCVVPARYLLTLPDDKANLPDELVAPVLCGGVTAYKALKTCGATPGEWVAVVGAGGGEEFCLLSGAEAYFDALEPDVVASVKNTTTGGVGVRASIVTAGSGKAYQNGLDVLGSLARWFAWGYRPLPRSSVSILWPSSTEASGSWEPWWGRVRRRLRH</sequence>
<evidence type="ECO:0000256" key="5">
    <source>
        <dbReference type="ARBA" id="ARBA00023002"/>
    </source>
</evidence>
<evidence type="ECO:0000256" key="2">
    <source>
        <dbReference type="ARBA" id="ARBA00008072"/>
    </source>
</evidence>
<dbReference type="Pfam" id="PF08240">
    <property type="entry name" value="ADH_N"/>
    <property type="match status" value="1"/>
</dbReference>
<dbReference type="Gene3D" id="3.40.50.720">
    <property type="entry name" value="NAD(P)-binding Rossmann-like Domain"/>
    <property type="match status" value="1"/>
</dbReference>
<dbReference type="PANTHER" id="PTHR42940">
    <property type="entry name" value="ALCOHOL DEHYDROGENASE 1-RELATED"/>
    <property type="match status" value="1"/>
</dbReference>